<keyword evidence="2" id="KW-0812">Transmembrane</keyword>
<dbReference type="PROSITE" id="PS51257">
    <property type="entry name" value="PROKAR_LIPOPROTEIN"/>
    <property type="match status" value="1"/>
</dbReference>
<name>A0ABU1I9W3_9BURK</name>
<dbReference type="PANTHER" id="PTHR34368:SF1">
    <property type="entry name" value="OS01G0962200 PROTEIN"/>
    <property type="match status" value="1"/>
</dbReference>
<comment type="caution">
    <text evidence="3">The sequence shown here is derived from an EMBL/GenBank/DDBJ whole genome shotgun (WGS) entry which is preliminary data.</text>
</comment>
<keyword evidence="4" id="KW-1185">Reference proteome</keyword>
<feature type="transmembrane region" description="Helical" evidence="2">
    <location>
        <begin position="123"/>
        <end position="139"/>
    </location>
</feature>
<evidence type="ECO:0000256" key="1">
    <source>
        <dbReference type="SAM" id="MobiDB-lite"/>
    </source>
</evidence>
<dbReference type="Proteomes" id="UP001267710">
    <property type="component" value="Unassembled WGS sequence"/>
</dbReference>
<keyword evidence="2" id="KW-0472">Membrane</keyword>
<proteinExistence type="predicted"/>
<evidence type="ECO:0008006" key="5">
    <source>
        <dbReference type="Google" id="ProtNLM"/>
    </source>
</evidence>
<dbReference type="EMBL" id="JAVIZX010000001">
    <property type="protein sequence ID" value="MDR6214002.1"/>
    <property type="molecule type" value="Genomic_DNA"/>
</dbReference>
<evidence type="ECO:0000313" key="4">
    <source>
        <dbReference type="Proteomes" id="UP001267710"/>
    </source>
</evidence>
<evidence type="ECO:0000313" key="3">
    <source>
        <dbReference type="EMBL" id="MDR6214002.1"/>
    </source>
</evidence>
<gene>
    <name evidence="3" type="ORF">QE399_001691</name>
</gene>
<sequence>MTSLLRRLPPAEWALYGAFAALAVIACAGPHLTQHAHYHAFADQRTVWGLPHALDVLSNLAFALAGVLGLSALARWMRTAAVAERATTAGLGGLFFGGLLLTAVGSSLYHWQPQDATLLWDRAGMLVAFAGVTGLAVAGRIGARPAGVATALMLAAGAWALQRWETTGQLLPWAVLQGGGMALMLALAWLPQRREAPALSLAAVIGWYALAKVLEWGDHAVWEATQGLVSGHSLKHAVAALAAWPVIAALRGDRAGGRATGSYFAQCVRRTAWRRPAAAAPQAGTATHAAAHGAGPSADRSAGTMAADATGGASALSAARRPSTPSHRSMA</sequence>
<feature type="transmembrane region" description="Helical" evidence="2">
    <location>
        <begin position="86"/>
        <end position="111"/>
    </location>
</feature>
<reference evidence="3 4" key="1">
    <citation type="submission" date="2023-08" db="EMBL/GenBank/DDBJ databases">
        <title>Functional and genomic diversity of the sorghum phyllosphere microbiome.</title>
        <authorList>
            <person name="Shade A."/>
        </authorList>
    </citation>
    <scope>NUCLEOTIDE SEQUENCE [LARGE SCALE GENOMIC DNA]</scope>
    <source>
        <strain evidence="3 4">SORGH_AS_0335</strain>
    </source>
</reference>
<evidence type="ECO:0000256" key="2">
    <source>
        <dbReference type="SAM" id="Phobius"/>
    </source>
</evidence>
<feature type="region of interest" description="Disordered" evidence="1">
    <location>
        <begin position="278"/>
        <end position="331"/>
    </location>
</feature>
<organism evidence="3 4">
    <name type="scientific">Paracidovorax wautersii</name>
    <dbReference type="NCBI Taxonomy" id="1177982"/>
    <lineage>
        <taxon>Bacteria</taxon>
        <taxon>Pseudomonadati</taxon>
        <taxon>Pseudomonadota</taxon>
        <taxon>Betaproteobacteria</taxon>
        <taxon>Burkholderiales</taxon>
        <taxon>Comamonadaceae</taxon>
        <taxon>Paracidovorax</taxon>
    </lineage>
</organism>
<keyword evidence="2" id="KW-1133">Transmembrane helix</keyword>
<feature type="transmembrane region" description="Helical" evidence="2">
    <location>
        <begin position="170"/>
        <end position="190"/>
    </location>
</feature>
<dbReference type="PANTHER" id="PTHR34368">
    <property type="entry name" value="OS01G0962200 PROTEIN"/>
    <property type="match status" value="1"/>
</dbReference>
<protein>
    <recommendedName>
        <fullName evidence="5">Ceramidase</fullName>
    </recommendedName>
</protein>
<dbReference type="RefSeq" id="WP_309827940.1">
    <property type="nucleotide sequence ID" value="NZ_JAVIZX010000001.1"/>
</dbReference>
<accession>A0ABU1I9W3</accession>
<feature type="transmembrane region" description="Helical" evidence="2">
    <location>
        <begin position="12"/>
        <end position="32"/>
    </location>
</feature>
<feature type="transmembrane region" description="Helical" evidence="2">
    <location>
        <begin position="52"/>
        <end position="74"/>
    </location>
</feature>